<dbReference type="InterPro" id="IPR018060">
    <property type="entry name" value="HTH_AraC"/>
</dbReference>
<keyword evidence="6" id="KW-1185">Reference proteome</keyword>
<comment type="caution">
    <text evidence="5">The sequence shown here is derived from an EMBL/GenBank/DDBJ whole genome shotgun (WGS) entry which is preliminary data.</text>
</comment>
<evidence type="ECO:0000256" key="2">
    <source>
        <dbReference type="ARBA" id="ARBA00023125"/>
    </source>
</evidence>
<dbReference type="RefSeq" id="WP_212532692.1">
    <property type="nucleotide sequence ID" value="NZ_JAGSOG010000269.1"/>
</dbReference>
<evidence type="ECO:0000256" key="1">
    <source>
        <dbReference type="ARBA" id="ARBA00023015"/>
    </source>
</evidence>
<keyword evidence="1" id="KW-0805">Transcription regulation</keyword>
<keyword evidence="2" id="KW-0238">DNA-binding</keyword>
<dbReference type="AlphaFoldDB" id="A0A941EVW4"/>
<feature type="domain" description="HTH araC/xylS-type" evidence="4">
    <location>
        <begin position="195"/>
        <end position="293"/>
    </location>
</feature>
<dbReference type="PANTHER" id="PTHR46796:SF6">
    <property type="entry name" value="ARAC SUBFAMILY"/>
    <property type="match status" value="1"/>
</dbReference>
<evidence type="ECO:0000259" key="4">
    <source>
        <dbReference type="PROSITE" id="PS01124"/>
    </source>
</evidence>
<dbReference type="EMBL" id="JAGSOG010000269">
    <property type="protein sequence ID" value="MBR7838231.1"/>
    <property type="molecule type" value="Genomic_DNA"/>
</dbReference>
<name>A0A941EVW4_9ACTN</name>
<evidence type="ECO:0000256" key="3">
    <source>
        <dbReference type="ARBA" id="ARBA00023163"/>
    </source>
</evidence>
<dbReference type="Gene3D" id="1.10.10.60">
    <property type="entry name" value="Homeodomain-like"/>
    <property type="match status" value="1"/>
</dbReference>
<dbReference type="SUPFAM" id="SSF46689">
    <property type="entry name" value="Homeodomain-like"/>
    <property type="match status" value="1"/>
</dbReference>
<accession>A0A941EVW4</accession>
<gene>
    <name evidence="5" type="ORF">KDL01_33475</name>
</gene>
<dbReference type="SMART" id="SM00342">
    <property type="entry name" value="HTH_ARAC"/>
    <property type="match status" value="1"/>
</dbReference>
<dbReference type="Pfam" id="PF12833">
    <property type="entry name" value="HTH_18"/>
    <property type="match status" value="1"/>
</dbReference>
<dbReference type="SUPFAM" id="SSF51215">
    <property type="entry name" value="Regulatory protein AraC"/>
    <property type="match status" value="1"/>
</dbReference>
<dbReference type="Proteomes" id="UP000675781">
    <property type="component" value="Unassembled WGS sequence"/>
</dbReference>
<dbReference type="GO" id="GO:0003700">
    <property type="term" value="F:DNA-binding transcription factor activity"/>
    <property type="evidence" value="ECO:0007669"/>
    <property type="project" value="InterPro"/>
</dbReference>
<dbReference type="InterPro" id="IPR037923">
    <property type="entry name" value="HTH-like"/>
</dbReference>
<sequence>MMAKNRHAETGTIPTVPFFVRRGAPVGVEVMTLAELRSRVSPDRLRALPQRPDFHQLFRPASGPLGHTVDFTDYELDPDAWLWVRPGQVQQWGDISRAEGVLILFQPGFLDPATAASAHLDDPHAPVVRHPGPEDAQLLDRALDHLDREYHAPGSLALEHRTAVLRHLLAALVLRLAHLPDAAGVAWPAPDETYLRFRDAVEEGFARSRRGEDYAHLLGYSTRTLSRATAATDGLGAKEFIDRRVVLEARRLLAHTDQSAAQIAAHLGFATATHFTKYFHQRAGLTPTAFRASVHGEAAG</sequence>
<proteinExistence type="predicted"/>
<dbReference type="InterPro" id="IPR009057">
    <property type="entry name" value="Homeodomain-like_sf"/>
</dbReference>
<reference evidence="5" key="1">
    <citation type="submission" date="2021-04" db="EMBL/GenBank/DDBJ databases">
        <title>Genome based classification of Actinospica acidithermotolerans sp. nov., an actinobacterium isolated from an Indonesian hot spring.</title>
        <authorList>
            <person name="Kusuma A.B."/>
            <person name="Putra K.E."/>
            <person name="Nafisah S."/>
            <person name="Loh J."/>
            <person name="Nouioui I."/>
            <person name="Goodfellow M."/>
        </authorList>
    </citation>
    <scope>NUCLEOTIDE SEQUENCE</scope>
    <source>
        <strain evidence="5">CSCA 57</strain>
    </source>
</reference>
<organism evidence="5 6">
    <name type="scientific">Actinospica durhamensis</name>
    <dbReference type="NCBI Taxonomy" id="1508375"/>
    <lineage>
        <taxon>Bacteria</taxon>
        <taxon>Bacillati</taxon>
        <taxon>Actinomycetota</taxon>
        <taxon>Actinomycetes</taxon>
        <taxon>Catenulisporales</taxon>
        <taxon>Actinospicaceae</taxon>
        <taxon>Actinospica</taxon>
    </lineage>
</organism>
<dbReference type="GO" id="GO:0043565">
    <property type="term" value="F:sequence-specific DNA binding"/>
    <property type="evidence" value="ECO:0007669"/>
    <property type="project" value="InterPro"/>
</dbReference>
<evidence type="ECO:0000313" key="5">
    <source>
        <dbReference type="EMBL" id="MBR7838231.1"/>
    </source>
</evidence>
<dbReference type="PANTHER" id="PTHR46796">
    <property type="entry name" value="HTH-TYPE TRANSCRIPTIONAL ACTIVATOR RHAS-RELATED"/>
    <property type="match status" value="1"/>
</dbReference>
<keyword evidence="3" id="KW-0804">Transcription</keyword>
<dbReference type="PROSITE" id="PS01124">
    <property type="entry name" value="HTH_ARAC_FAMILY_2"/>
    <property type="match status" value="1"/>
</dbReference>
<dbReference type="InterPro" id="IPR050204">
    <property type="entry name" value="AraC_XylS_family_regulators"/>
</dbReference>
<protein>
    <submittedName>
        <fullName evidence="5">AraC family transcriptional regulator</fullName>
    </submittedName>
</protein>
<evidence type="ECO:0000313" key="6">
    <source>
        <dbReference type="Proteomes" id="UP000675781"/>
    </source>
</evidence>